<dbReference type="RefSeq" id="WP_097653979.1">
    <property type="nucleotide sequence ID" value="NZ_LYXE01000118.1"/>
</dbReference>
<evidence type="ECO:0000313" key="4">
    <source>
        <dbReference type="Proteomes" id="UP000220922"/>
    </source>
</evidence>
<dbReference type="OrthoDB" id="9800856at2"/>
<keyword evidence="2" id="KW-0378">Hydrolase</keyword>
<evidence type="ECO:0000313" key="3">
    <source>
        <dbReference type="EMBL" id="PDV97941.1"/>
    </source>
</evidence>
<dbReference type="InterPro" id="IPR050563">
    <property type="entry name" value="4-hydroxybenzoyl-CoA_TE"/>
</dbReference>
<comment type="similarity">
    <text evidence="1">Belongs to the 4-hydroxybenzoyl-CoA thioesterase family.</text>
</comment>
<gene>
    <name evidence="3" type="ORF">A9Q02_16815</name>
</gene>
<evidence type="ECO:0000256" key="2">
    <source>
        <dbReference type="ARBA" id="ARBA00022801"/>
    </source>
</evidence>
<name>A0A2H3KJ56_9CHLR</name>
<organism evidence="3 4">
    <name type="scientific">Candidatus Chloroploca asiatica</name>
    <dbReference type="NCBI Taxonomy" id="1506545"/>
    <lineage>
        <taxon>Bacteria</taxon>
        <taxon>Bacillati</taxon>
        <taxon>Chloroflexota</taxon>
        <taxon>Chloroflexia</taxon>
        <taxon>Chloroflexales</taxon>
        <taxon>Chloroflexineae</taxon>
        <taxon>Oscillochloridaceae</taxon>
        <taxon>Candidatus Chloroploca</taxon>
    </lineage>
</organism>
<dbReference type="Proteomes" id="UP000220922">
    <property type="component" value="Unassembled WGS sequence"/>
</dbReference>
<dbReference type="InterPro" id="IPR029069">
    <property type="entry name" value="HotDog_dom_sf"/>
</dbReference>
<dbReference type="PIRSF" id="PIRSF003230">
    <property type="entry name" value="YbgC"/>
    <property type="match status" value="1"/>
</dbReference>
<dbReference type="Gene3D" id="3.10.129.10">
    <property type="entry name" value="Hotdog Thioesterase"/>
    <property type="match status" value="1"/>
</dbReference>
<dbReference type="PANTHER" id="PTHR31793">
    <property type="entry name" value="4-HYDROXYBENZOYL-COA THIOESTERASE FAMILY MEMBER"/>
    <property type="match status" value="1"/>
</dbReference>
<evidence type="ECO:0000256" key="1">
    <source>
        <dbReference type="ARBA" id="ARBA00005953"/>
    </source>
</evidence>
<dbReference type="EMBL" id="LYXE01000118">
    <property type="protein sequence ID" value="PDV97941.1"/>
    <property type="molecule type" value="Genomic_DNA"/>
</dbReference>
<sequence>MDHRVAYKVYYEDTDSLGVVYYANYLKYLERGRSEFVGAQGKPIEQWNREGFYFVVYALTMKFKKAATLGDMVEVVSAFRLTSAYRARFRQRIECRGDLLVEAEVDIVCINSQQQLREFPAFGAG</sequence>
<dbReference type="CDD" id="cd00586">
    <property type="entry name" value="4HBT"/>
    <property type="match status" value="1"/>
</dbReference>
<comment type="caution">
    <text evidence="3">The sequence shown here is derived from an EMBL/GenBank/DDBJ whole genome shotgun (WGS) entry which is preliminary data.</text>
</comment>
<dbReference type="InterPro" id="IPR006684">
    <property type="entry name" value="YbgC/YbaW"/>
</dbReference>
<keyword evidence="4" id="KW-1185">Reference proteome</keyword>
<dbReference type="SUPFAM" id="SSF54637">
    <property type="entry name" value="Thioesterase/thiol ester dehydrase-isomerase"/>
    <property type="match status" value="1"/>
</dbReference>
<dbReference type="NCBIfam" id="TIGR00051">
    <property type="entry name" value="YbgC/FadM family acyl-CoA thioesterase"/>
    <property type="match status" value="1"/>
</dbReference>
<dbReference type="GO" id="GO:0047617">
    <property type="term" value="F:fatty acyl-CoA hydrolase activity"/>
    <property type="evidence" value="ECO:0007669"/>
    <property type="project" value="TreeGrafter"/>
</dbReference>
<dbReference type="PANTHER" id="PTHR31793:SF37">
    <property type="entry name" value="ACYL-COA THIOESTER HYDROLASE YBGC"/>
    <property type="match status" value="1"/>
</dbReference>
<accession>A0A2H3KJ56</accession>
<protein>
    <submittedName>
        <fullName evidence="3">Thioesterase</fullName>
    </submittedName>
</protein>
<dbReference type="AlphaFoldDB" id="A0A2H3KJ56"/>
<dbReference type="Pfam" id="PF13279">
    <property type="entry name" value="4HBT_2"/>
    <property type="match status" value="1"/>
</dbReference>
<proteinExistence type="inferred from homology"/>
<reference evidence="3 4" key="1">
    <citation type="submission" date="2016-05" db="EMBL/GenBank/DDBJ databases">
        <authorList>
            <person name="Lavstsen T."/>
            <person name="Jespersen J.S."/>
        </authorList>
    </citation>
    <scope>NUCLEOTIDE SEQUENCE [LARGE SCALE GENOMIC DNA]</scope>
    <source>
        <strain evidence="3 4">B7-9</strain>
    </source>
</reference>